<name>A0ABS7L7L2_9FIRM</name>
<dbReference type="InterPro" id="IPR046145">
    <property type="entry name" value="DUF6147"/>
</dbReference>
<evidence type="ECO:0000313" key="1">
    <source>
        <dbReference type="EMBL" id="MBY0758780.1"/>
    </source>
</evidence>
<dbReference type="RefSeq" id="WP_221919730.1">
    <property type="nucleotide sequence ID" value="NZ_CP173660.1"/>
</dbReference>
<evidence type="ECO:0000313" key="2">
    <source>
        <dbReference type="Proteomes" id="UP000779049"/>
    </source>
</evidence>
<comment type="caution">
    <text evidence="1">The sequence shown here is derived from an EMBL/GenBank/DDBJ whole genome shotgun (WGS) entry which is preliminary data.</text>
</comment>
<protein>
    <submittedName>
        <fullName evidence="1">Uncharacterized protein</fullName>
    </submittedName>
</protein>
<sequence>MRKKVKKIISMLLTMTLILGIGIGVSGKKVQAAEEIQEEIGYTDIQTRGIYLQSGSSKISKVGSGKINAGGQTIAQKKVGTVSINVNIERKVNGEWEQYTSWTTTKYNTISVLSHKTLTVPKGYYYRVKSVHYANSDVSSSGTNGLYV</sequence>
<dbReference type="EMBL" id="VIRV01000007">
    <property type="protein sequence ID" value="MBY0758780.1"/>
    <property type="molecule type" value="Genomic_DNA"/>
</dbReference>
<gene>
    <name evidence="1" type="ORF">FLB61_06730</name>
</gene>
<accession>A0ABS7L7L2</accession>
<proteinExistence type="predicted"/>
<organism evidence="1 2">
    <name type="scientific">Sellimonas caecigallum</name>
    <dbReference type="NCBI Taxonomy" id="2592333"/>
    <lineage>
        <taxon>Bacteria</taxon>
        <taxon>Bacillati</taxon>
        <taxon>Bacillota</taxon>
        <taxon>Clostridia</taxon>
        <taxon>Lachnospirales</taxon>
        <taxon>Lachnospiraceae</taxon>
        <taxon>Sellimonas</taxon>
    </lineage>
</organism>
<dbReference type="Pfam" id="PF19644">
    <property type="entry name" value="DUF6147"/>
    <property type="match status" value="1"/>
</dbReference>
<reference evidence="1 2" key="1">
    <citation type="journal article" date="2020" name="New Microbes New Infect">
        <title>Sellimonas caecigallum sp. nov., description and genome sequence of a new member of the Sellimonas genus isolated from the cecum of feral chicken.</title>
        <authorList>
            <person name="Wongkuna S."/>
            <person name="Ghimire S."/>
            <person name="Antony L."/>
            <person name="Chankhamhaengdecha S."/>
            <person name="Janvilisri T."/>
            <person name="Scaria J."/>
        </authorList>
    </citation>
    <scope>NUCLEOTIDE SEQUENCE [LARGE SCALE GENOMIC DNA]</scope>
    <source>
        <strain evidence="1 2">SW451</strain>
    </source>
</reference>
<dbReference type="Proteomes" id="UP000779049">
    <property type="component" value="Unassembled WGS sequence"/>
</dbReference>
<keyword evidence="2" id="KW-1185">Reference proteome</keyword>